<dbReference type="AlphaFoldDB" id="A0A8C3WKC1"/>
<organism evidence="2 3">
    <name type="scientific">Catagonus wagneri</name>
    <name type="common">Chacoan peccary</name>
    <dbReference type="NCBI Taxonomy" id="51154"/>
    <lineage>
        <taxon>Eukaryota</taxon>
        <taxon>Metazoa</taxon>
        <taxon>Chordata</taxon>
        <taxon>Craniata</taxon>
        <taxon>Vertebrata</taxon>
        <taxon>Euteleostomi</taxon>
        <taxon>Mammalia</taxon>
        <taxon>Eutheria</taxon>
        <taxon>Laurasiatheria</taxon>
        <taxon>Artiodactyla</taxon>
        <taxon>Suina</taxon>
        <taxon>Tayassuidae</taxon>
        <taxon>Catagonus</taxon>
    </lineage>
</organism>
<reference evidence="2" key="2">
    <citation type="submission" date="2025-09" db="UniProtKB">
        <authorList>
            <consortium name="Ensembl"/>
        </authorList>
    </citation>
    <scope>IDENTIFICATION</scope>
</reference>
<keyword evidence="3" id="KW-1185">Reference proteome</keyword>
<dbReference type="InterPro" id="IPR003516">
    <property type="entry name" value="FANCA"/>
</dbReference>
<dbReference type="Proteomes" id="UP000694540">
    <property type="component" value="Unplaced"/>
</dbReference>
<name>A0A8C3WKC1_9CETA</name>
<dbReference type="GO" id="GO:0045589">
    <property type="term" value="P:regulation of regulatory T cell differentiation"/>
    <property type="evidence" value="ECO:0007669"/>
    <property type="project" value="TreeGrafter"/>
</dbReference>
<dbReference type="InterPro" id="IPR031729">
    <property type="entry name" value="Fanconi_A_N"/>
</dbReference>
<dbReference type="Pfam" id="PF15865">
    <property type="entry name" value="Fanconi_A_N"/>
    <property type="match status" value="1"/>
</dbReference>
<dbReference type="GO" id="GO:0036297">
    <property type="term" value="P:interstrand cross-link repair"/>
    <property type="evidence" value="ECO:0007669"/>
    <property type="project" value="InterPro"/>
</dbReference>
<dbReference type="PANTHER" id="PTHR12047:SF2">
    <property type="entry name" value="FANCONI ANEMIA GROUP A PROTEIN"/>
    <property type="match status" value="1"/>
</dbReference>
<protein>
    <recommendedName>
        <fullName evidence="1">Fanconi anaemia group A protein N-terminal domain-containing protein</fullName>
    </recommendedName>
</protein>
<dbReference type="GeneTree" id="ENSGT00390000007852"/>
<evidence type="ECO:0000259" key="1">
    <source>
        <dbReference type="Pfam" id="PF15865"/>
    </source>
</evidence>
<feature type="domain" description="Fanconi anaemia group A protein N-terminal" evidence="1">
    <location>
        <begin position="168"/>
        <end position="265"/>
    </location>
</feature>
<sequence>MSAPGALGSFSDSGSGGRKRAWAELLAGRVKRQKLGPEGEQVKESAVHLLRSHLNLSDLFLEVAGPQGGQMCLSRLIDRDGPEAHAGLSSSFIGSALRDHAAQLGVPAAVLSSQAVASALVRMCIRTPCPRPVLLTPEQREKLSSLLGTARDLRAQGLFSRRCFCVGVWKAQNSLLLEAVWRLHVQNIVSLQELLESRADVPAVVAWLSRSLYLLCEQMEASGSHTDVARAVLTDFVRMFVLRGFREDPGLRGTEAPEQTAQALDALAAGLQEGSAACQAAKC</sequence>
<reference evidence="2" key="1">
    <citation type="submission" date="2025-08" db="UniProtKB">
        <authorList>
            <consortium name="Ensembl"/>
        </authorList>
    </citation>
    <scope>IDENTIFICATION</scope>
</reference>
<evidence type="ECO:0000313" key="3">
    <source>
        <dbReference type="Proteomes" id="UP000694540"/>
    </source>
</evidence>
<dbReference type="PANTHER" id="PTHR12047">
    <property type="entry name" value="FANCONI ANEMIA GROUP A PROTEIN"/>
    <property type="match status" value="1"/>
</dbReference>
<evidence type="ECO:0000313" key="2">
    <source>
        <dbReference type="Ensembl" id="ENSCWAP00000015569.1"/>
    </source>
</evidence>
<proteinExistence type="predicted"/>
<accession>A0A8C3WKC1</accession>
<dbReference type="GO" id="GO:0043240">
    <property type="term" value="C:Fanconi anaemia nuclear complex"/>
    <property type="evidence" value="ECO:0007669"/>
    <property type="project" value="InterPro"/>
</dbReference>
<dbReference type="Ensembl" id="ENSCWAT00000016896.1">
    <property type="protein sequence ID" value="ENSCWAP00000015569.1"/>
    <property type="gene ID" value="ENSCWAG00000012090.1"/>
</dbReference>